<dbReference type="RefSeq" id="WP_136993652.1">
    <property type="nucleotide sequence ID" value="NZ_JBGOOT010000054.1"/>
</dbReference>
<accession>A0ABV4MBU7</accession>
<evidence type="ECO:0000313" key="2">
    <source>
        <dbReference type="Proteomes" id="UP001569153"/>
    </source>
</evidence>
<dbReference type="Proteomes" id="UP001569153">
    <property type="component" value="Unassembled WGS sequence"/>
</dbReference>
<reference evidence="1 2" key="1">
    <citation type="submission" date="2024-06" db="EMBL/GenBank/DDBJ databases">
        <authorList>
            <person name="Steensen K."/>
            <person name="Seneca J."/>
            <person name="Bartlau N."/>
            <person name="Yu A.X."/>
            <person name="Polz M.F."/>
        </authorList>
    </citation>
    <scope>NUCLEOTIDE SEQUENCE [LARGE SCALE GENOMIC DNA]</scope>
    <source>
        <strain evidence="1 2">FF146</strain>
    </source>
</reference>
<sequence>MTHRILLIFGLLSLQGCSYAIEMAFYNNTDNEITICNLNLKKPTCQTVAAQSLINVTLVGDIYSPQLNFNIGALNQERMYSFNVEYPEQASEVYCKTHFITAKVCDIPVQYEPSGNLYWAGEKFELPVSDFPDQPSGFPVVPIDELST</sequence>
<gene>
    <name evidence="1" type="ORF">ACED38_19315</name>
</gene>
<organism evidence="1 2">
    <name type="scientific">Vibrio cortegadensis</name>
    <dbReference type="NCBI Taxonomy" id="1328770"/>
    <lineage>
        <taxon>Bacteria</taxon>
        <taxon>Pseudomonadati</taxon>
        <taxon>Pseudomonadota</taxon>
        <taxon>Gammaproteobacteria</taxon>
        <taxon>Vibrionales</taxon>
        <taxon>Vibrionaceae</taxon>
        <taxon>Vibrio</taxon>
    </lineage>
</organism>
<dbReference type="EMBL" id="JBGOOT010000054">
    <property type="protein sequence ID" value="MEZ8197007.1"/>
    <property type="molecule type" value="Genomic_DNA"/>
</dbReference>
<keyword evidence="2" id="KW-1185">Reference proteome</keyword>
<dbReference type="PROSITE" id="PS51257">
    <property type="entry name" value="PROKAR_LIPOPROTEIN"/>
    <property type="match status" value="1"/>
</dbReference>
<name>A0ABV4MBU7_9VIBR</name>
<comment type="caution">
    <text evidence="1">The sequence shown here is derived from an EMBL/GenBank/DDBJ whole genome shotgun (WGS) entry which is preliminary data.</text>
</comment>
<evidence type="ECO:0008006" key="3">
    <source>
        <dbReference type="Google" id="ProtNLM"/>
    </source>
</evidence>
<proteinExistence type="predicted"/>
<protein>
    <recommendedName>
        <fullName evidence="3">Lipoprotein</fullName>
    </recommendedName>
</protein>
<evidence type="ECO:0000313" key="1">
    <source>
        <dbReference type="EMBL" id="MEZ8197007.1"/>
    </source>
</evidence>